<feature type="transmembrane region" description="Helical" evidence="8">
    <location>
        <begin position="14"/>
        <end position="32"/>
    </location>
</feature>
<evidence type="ECO:0000256" key="7">
    <source>
        <dbReference type="ARBA" id="ARBA00023136"/>
    </source>
</evidence>
<gene>
    <name evidence="9" type="ORF">FC43_GL001384</name>
</gene>
<keyword evidence="6" id="KW-0406">Ion transport</keyword>
<evidence type="ECO:0000256" key="3">
    <source>
        <dbReference type="ARBA" id="ARBA00022475"/>
    </source>
</evidence>
<dbReference type="PANTHER" id="PTHR32024">
    <property type="entry name" value="TRK SYSTEM POTASSIUM UPTAKE PROTEIN TRKG-RELATED"/>
    <property type="match status" value="1"/>
</dbReference>
<keyword evidence="7 8" id="KW-0472">Membrane</keyword>
<reference evidence="9 10" key="1">
    <citation type="journal article" date="2015" name="Genome Announc.">
        <title>Expanding the biotechnology potential of lactobacilli through comparative genomics of 213 strains and associated genera.</title>
        <authorList>
            <person name="Sun Z."/>
            <person name="Harris H.M."/>
            <person name="McCann A."/>
            <person name="Guo C."/>
            <person name="Argimon S."/>
            <person name="Zhang W."/>
            <person name="Yang X."/>
            <person name="Jeffery I.B."/>
            <person name="Cooney J.C."/>
            <person name="Kagawa T.F."/>
            <person name="Liu W."/>
            <person name="Song Y."/>
            <person name="Salvetti E."/>
            <person name="Wrobel A."/>
            <person name="Rasinkangas P."/>
            <person name="Parkhill J."/>
            <person name="Rea M.C."/>
            <person name="O'Sullivan O."/>
            <person name="Ritari J."/>
            <person name="Douillard F.P."/>
            <person name="Paul Ross R."/>
            <person name="Yang R."/>
            <person name="Briner A.E."/>
            <person name="Felis G.E."/>
            <person name="de Vos W.M."/>
            <person name="Barrangou R."/>
            <person name="Klaenhammer T.R."/>
            <person name="Caufield P.W."/>
            <person name="Cui Y."/>
            <person name="Zhang H."/>
            <person name="O'Toole P.W."/>
        </authorList>
    </citation>
    <scope>NUCLEOTIDE SEQUENCE [LARGE SCALE GENOMIC DNA]</scope>
    <source>
        <strain evidence="9 10">DSM 15946</strain>
    </source>
</reference>
<dbReference type="GO" id="GO:0008324">
    <property type="term" value="F:monoatomic cation transmembrane transporter activity"/>
    <property type="evidence" value="ECO:0007669"/>
    <property type="project" value="InterPro"/>
</dbReference>
<feature type="transmembrane region" description="Helical" evidence="8">
    <location>
        <begin position="75"/>
        <end position="99"/>
    </location>
</feature>
<sequence length="447" mass="49032">MIEINHHRYSFPKLLTLGFLAVIAVGTILLLLPFATRPGSQTGLMTALFTSTSATCVTGLTLVDTATHWTPFGQLVIALLMEIGGLGFMTFAVMTSLLIRRRLKMSTRFLVQESLNLDNVSQIQVVTLIIKLSLLIQLLGTALLYADFGPRYGWGKGLWYSFFHSISAFCNGGFDLFGNSLANFRNDPYLLVIFAVLIIAGSFGFLVWQDLLQFKKAHRMSLHTHLALKTGATIMVLSVIVYLITEKNLSQFDGQMGWGMRLVNSIFMAITPRTAGLTTFSYTDLSAAGLSYTMLLMFIGGTPGSTAGGIKTTTVGLLTLQAVATLRGHRDPTLAHRRFRQDNVFRALTLLFVALIIIAVAILILAETQVLPERNPLTYLTFEVMAAFGTTGISLGVTAKLNLLGKLVIMALMFIGRVGIYTVMFSIFNAQPKQPSYRYPEEGVLIG</sequence>
<dbReference type="PANTHER" id="PTHR32024:SF1">
    <property type="entry name" value="KTR SYSTEM POTASSIUM UPTAKE PROTEIN B"/>
    <property type="match status" value="1"/>
</dbReference>
<dbReference type="Proteomes" id="UP000050816">
    <property type="component" value="Unassembled WGS sequence"/>
</dbReference>
<feature type="transmembrane region" description="Helical" evidence="8">
    <location>
        <begin position="158"/>
        <end position="177"/>
    </location>
</feature>
<evidence type="ECO:0000256" key="8">
    <source>
        <dbReference type="SAM" id="Phobius"/>
    </source>
</evidence>
<evidence type="ECO:0000256" key="2">
    <source>
        <dbReference type="ARBA" id="ARBA00022448"/>
    </source>
</evidence>
<dbReference type="RefSeq" id="WP_056954541.1">
    <property type="nucleotide sequence ID" value="NZ_AZFK01000030.1"/>
</dbReference>
<dbReference type="EMBL" id="AZFK01000030">
    <property type="protein sequence ID" value="KRL90376.1"/>
    <property type="molecule type" value="Genomic_DNA"/>
</dbReference>
<accession>A0A0R1UH29</accession>
<feature type="transmembrane region" description="Helical" evidence="8">
    <location>
        <begin position="125"/>
        <end position="146"/>
    </location>
</feature>
<evidence type="ECO:0000313" key="9">
    <source>
        <dbReference type="EMBL" id="KRL90376.1"/>
    </source>
</evidence>
<protein>
    <submittedName>
        <fullName evidence="9">H(+)-transporting two-sector ATPase</fullName>
    </submittedName>
</protein>
<dbReference type="InterPro" id="IPR003445">
    <property type="entry name" value="Cat_transpt"/>
</dbReference>
<evidence type="ECO:0000256" key="6">
    <source>
        <dbReference type="ARBA" id="ARBA00023065"/>
    </source>
</evidence>
<feature type="transmembrane region" description="Helical" evidence="8">
    <location>
        <begin position="407"/>
        <end position="428"/>
    </location>
</feature>
<dbReference type="GO" id="GO:0005886">
    <property type="term" value="C:plasma membrane"/>
    <property type="evidence" value="ECO:0007669"/>
    <property type="project" value="UniProtKB-SubCell"/>
</dbReference>
<keyword evidence="3" id="KW-1003">Cell membrane</keyword>
<proteinExistence type="predicted"/>
<evidence type="ECO:0000256" key="5">
    <source>
        <dbReference type="ARBA" id="ARBA00022989"/>
    </source>
</evidence>
<evidence type="ECO:0000313" key="10">
    <source>
        <dbReference type="Proteomes" id="UP000050816"/>
    </source>
</evidence>
<comment type="subcellular location">
    <subcellularLocation>
        <location evidence="1">Cell membrane</location>
        <topology evidence="1">Multi-pass membrane protein</topology>
    </subcellularLocation>
</comment>
<evidence type="ECO:0000256" key="1">
    <source>
        <dbReference type="ARBA" id="ARBA00004651"/>
    </source>
</evidence>
<evidence type="ECO:0000256" key="4">
    <source>
        <dbReference type="ARBA" id="ARBA00022692"/>
    </source>
</evidence>
<keyword evidence="5 8" id="KW-1133">Transmembrane helix</keyword>
<dbReference type="PATRIC" id="fig|1423760.3.peg.1452"/>
<name>A0A0R1UH29_9LACO</name>
<keyword evidence="4 8" id="KW-0812">Transmembrane</keyword>
<feature type="transmembrane region" description="Helical" evidence="8">
    <location>
        <begin position="377"/>
        <end position="395"/>
    </location>
</feature>
<dbReference type="AlphaFoldDB" id="A0A0R1UH29"/>
<dbReference type="GO" id="GO:0030001">
    <property type="term" value="P:metal ion transport"/>
    <property type="evidence" value="ECO:0007669"/>
    <property type="project" value="UniProtKB-ARBA"/>
</dbReference>
<dbReference type="Pfam" id="PF02386">
    <property type="entry name" value="TrkH"/>
    <property type="match status" value="1"/>
</dbReference>
<feature type="transmembrane region" description="Helical" evidence="8">
    <location>
        <begin position="228"/>
        <end position="245"/>
    </location>
</feature>
<feature type="transmembrane region" description="Helical" evidence="8">
    <location>
        <begin position="189"/>
        <end position="208"/>
    </location>
</feature>
<keyword evidence="2" id="KW-0813">Transport</keyword>
<feature type="transmembrane region" description="Helical" evidence="8">
    <location>
        <begin position="344"/>
        <end position="365"/>
    </location>
</feature>
<comment type="caution">
    <text evidence="9">The sequence shown here is derived from an EMBL/GenBank/DDBJ whole genome shotgun (WGS) entry which is preliminary data.</text>
</comment>
<organism evidence="9 10">
    <name type="scientific">Limosilactobacillus ingluviei DSM 15946</name>
    <dbReference type="NCBI Taxonomy" id="1423760"/>
    <lineage>
        <taxon>Bacteria</taxon>
        <taxon>Bacillati</taxon>
        <taxon>Bacillota</taxon>
        <taxon>Bacilli</taxon>
        <taxon>Lactobacillales</taxon>
        <taxon>Lactobacillaceae</taxon>
        <taxon>Limosilactobacillus</taxon>
    </lineage>
</organism>